<dbReference type="EMBL" id="CP035493">
    <property type="protein sequence ID" value="QAY71201.1"/>
    <property type="molecule type" value="Genomic_DNA"/>
</dbReference>
<dbReference type="AlphaFoldDB" id="A0A4V0YGH2"/>
<proteinExistence type="predicted"/>
<name>A0A4V0YGH2_9MICO</name>
<gene>
    <name evidence="2" type="ORF">ET471_15135</name>
</gene>
<keyword evidence="3" id="KW-1185">Reference proteome</keyword>
<feature type="region of interest" description="Disordered" evidence="1">
    <location>
        <begin position="36"/>
        <end position="62"/>
    </location>
</feature>
<feature type="region of interest" description="Disordered" evidence="1">
    <location>
        <begin position="93"/>
        <end position="118"/>
    </location>
</feature>
<organism evidence="2 3">
    <name type="scientific">Xylanimonas protaetiae</name>
    <dbReference type="NCBI Taxonomy" id="2509457"/>
    <lineage>
        <taxon>Bacteria</taxon>
        <taxon>Bacillati</taxon>
        <taxon>Actinomycetota</taxon>
        <taxon>Actinomycetes</taxon>
        <taxon>Micrococcales</taxon>
        <taxon>Promicromonosporaceae</taxon>
        <taxon>Xylanimonas</taxon>
    </lineage>
</organism>
<protein>
    <submittedName>
        <fullName evidence="2">Uncharacterized protein</fullName>
    </submittedName>
</protein>
<dbReference type="Proteomes" id="UP000292118">
    <property type="component" value="Chromosome"/>
</dbReference>
<sequence>MTRIIIELDDVASVSSAVVARVHSADPAAASEVVDGGLADGTLDGPAGLDAAGPAAAGRAVDAGSPPSWLFDALTGGSAEALKAEALDAVEAPTPARDVVEHLADTAPDTDGGPAPTF</sequence>
<dbReference type="RefSeq" id="WP_129189656.1">
    <property type="nucleotide sequence ID" value="NZ_CP035493.1"/>
</dbReference>
<evidence type="ECO:0000313" key="2">
    <source>
        <dbReference type="EMBL" id="QAY71201.1"/>
    </source>
</evidence>
<accession>A0A4V0YGH2</accession>
<reference evidence="2 3" key="1">
    <citation type="submission" date="2019-01" db="EMBL/GenBank/DDBJ databases">
        <title>Genome sequencing of strain FW10M-9.</title>
        <authorList>
            <person name="Heo J."/>
            <person name="Kim S.-J."/>
            <person name="Kim J.-S."/>
            <person name="Hong S.-B."/>
            <person name="Kwon S.-W."/>
        </authorList>
    </citation>
    <scope>NUCLEOTIDE SEQUENCE [LARGE SCALE GENOMIC DNA]</scope>
    <source>
        <strain evidence="2 3">FW10M-9</strain>
    </source>
</reference>
<evidence type="ECO:0000313" key="3">
    <source>
        <dbReference type="Proteomes" id="UP000292118"/>
    </source>
</evidence>
<dbReference type="KEGG" id="xya:ET471_15135"/>
<evidence type="ECO:0000256" key="1">
    <source>
        <dbReference type="SAM" id="MobiDB-lite"/>
    </source>
</evidence>